<dbReference type="EMBL" id="PDET01000002">
    <property type="protein sequence ID" value="PRD16918.1"/>
    <property type="molecule type" value="Genomic_DNA"/>
</dbReference>
<gene>
    <name evidence="4" type="ORF">CQW29_04425</name>
</gene>
<evidence type="ECO:0008006" key="6">
    <source>
        <dbReference type="Google" id="ProtNLM"/>
    </source>
</evidence>
<dbReference type="AlphaFoldDB" id="A0A2S9IGM9"/>
<feature type="chain" id="PRO_5015393722" description="DUF1593 domain-containing protein" evidence="1">
    <location>
        <begin position="25"/>
        <end position="482"/>
    </location>
</feature>
<evidence type="ECO:0000259" key="3">
    <source>
        <dbReference type="Pfam" id="PF21027"/>
    </source>
</evidence>
<protein>
    <recommendedName>
        <fullName evidence="6">DUF1593 domain-containing protein</fullName>
    </recommendedName>
</protein>
<dbReference type="PROSITE" id="PS51257">
    <property type="entry name" value="PROKAR_LIPOPROTEIN"/>
    <property type="match status" value="1"/>
</dbReference>
<accession>A0A2S9IGM9</accession>
<dbReference type="Proteomes" id="UP000239181">
    <property type="component" value="Unassembled WGS sequence"/>
</dbReference>
<proteinExistence type="predicted"/>
<dbReference type="InterPro" id="IPR048527">
    <property type="entry name" value="Sde182_C"/>
</dbReference>
<dbReference type="Gene3D" id="3.90.245.10">
    <property type="entry name" value="Ribonucleoside hydrolase-like"/>
    <property type="match status" value="1"/>
</dbReference>
<dbReference type="Pfam" id="PF21027">
    <property type="entry name" value="Sde0182_C"/>
    <property type="match status" value="1"/>
</dbReference>
<dbReference type="Gene3D" id="2.60.40.10">
    <property type="entry name" value="Immunoglobulins"/>
    <property type="match status" value="1"/>
</dbReference>
<dbReference type="InterPro" id="IPR013783">
    <property type="entry name" value="Ig-like_fold"/>
</dbReference>
<name>A0A2S9IGM9_9GAMM</name>
<comment type="caution">
    <text evidence="4">The sequence shown here is derived from an EMBL/GenBank/DDBJ whole genome shotgun (WGS) entry which is preliminary data.</text>
</comment>
<keyword evidence="1" id="KW-0732">Signal</keyword>
<reference evidence="4 5" key="1">
    <citation type="submission" date="2017-10" db="EMBL/GenBank/DDBJ databases">
        <title>Draft genome of two endophytic bacteria isolated from 'guarana' Paullinia cupana (Mart.) Ducke.</title>
        <authorList>
            <person name="Siqueira K.A."/>
            <person name="Liotti R.G."/>
            <person name="Mendes T.A."/>
            <person name="Soares M.A."/>
        </authorList>
    </citation>
    <scope>NUCLEOTIDE SEQUENCE [LARGE SCALE GENOMIC DNA]</scope>
    <source>
        <strain evidence="4 5">342</strain>
    </source>
</reference>
<keyword evidence="5" id="KW-1185">Reference proteome</keyword>
<evidence type="ECO:0000313" key="4">
    <source>
        <dbReference type="EMBL" id="PRD16918.1"/>
    </source>
</evidence>
<dbReference type="GO" id="GO:0016799">
    <property type="term" value="F:hydrolase activity, hydrolyzing N-glycosyl compounds"/>
    <property type="evidence" value="ECO:0007669"/>
    <property type="project" value="InterPro"/>
</dbReference>
<feature type="domain" description="Cellulose-binding Sde182 nucleoside hydrolase-like" evidence="2">
    <location>
        <begin position="47"/>
        <end position="308"/>
    </location>
</feature>
<evidence type="ECO:0000256" key="1">
    <source>
        <dbReference type="SAM" id="SignalP"/>
    </source>
</evidence>
<evidence type="ECO:0000259" key="2">
    <source>
        <dbReference type="Pfam" id="PF07632"/>
    </source>
</evidence>
<dbReference type="InterPro" id="IPR036452">
    <property type="entry name" value="Ribo_hydro-like"/>
</dbReference>
<feature type="domain" description="Cellulose-binding Sde182 C-terminal" evidence="3">
    <location>
        <begin position="395"/>
        <end position="480"/>
    </location>
</feature>
<sequence>MMARLNPLLGAMLACTLTSTSALAAAEQAATQQHEQTQAQAGQQKTRILILSDIGNEPDDSQSLVRFLVYSNEFNVEGLIATTSTWLRDRVNPEMMHKRIDAYAQALPNLRRHAEGYPSAEALRSVVRAGRAGYGMDYVGAGKSTEASALIIRSVDKSDPRPLWIDVWGGAVDLAQALYDVRATRSAEEVEAFVSKIRVYAISDQDNTGEWIRAQFPNLRYITSIHAWNDYFIATWSGMSSRFAEGGDMSQVNNDWLARNIRNQGPLGAAYPAIEYTMEGDTPSFLYLLQNGLNAPEHPEYGGWGGRYAAVTPDSRSGLRTSTSDTVTGVDGKSHRTASATIWRWREAYQNDFAARMQWSVTPDVKKANHNPQLVLNGQPGQGIVELKVKSGEVVELSAKGSHDVDNNRLSYRWWQYKEPTATTMNIHFGPDLKLEDTEREALRFTAPAVKTATPFHIILQVQDDGTPSLFAYRRAIVTVTP</sequence>
<organism evidence="4 5">
    <name type="scientific">Pantoea coffeiphila</name>
    <dbReference type="NCBI Taxonomy" id="1465635"/>
    <lineage>
        <taxon>Bacteria</taxon>
        <taxon>Pseudomonadati</taxon>
        <taxon>Pseudomonadota</taxon>
        <taxon>Gammaproteobacteria</taxon>
        <taxon>Enterobacterales</taxon>
        <taxon>Erwiniaceae</taxon>
        <taxon>Pantoea</taxon>
    </lineage>
</organism>
<evidence type="ECO:0000313" key="5">
    <source>
        <dbReference type="Proteomes" id="UP000239181"/>
    </source>
</evidence>
<dbReference type="Pfam" id="PF07632">
    <property type="entry name" value="Sde182_NH-like"/>
    <property type="match status" value="1"/>
</dbReference>
<dbReference type="InterPro" id="IPR011483">
    <property type="entry name" value="Sde182_NH-like"/>
</dbReference>
<dbReference type="RefSeq" id="WP_105591500.1">
    <property type="nucleotide sequence ID" value="NZ_PDET01000002.1"/>
</dbReference>
<feature type="signal peptide" evidence="1">
    <location>
        <begin position="1"/>
        <end position="24"/>
    </location>
</feature>
<dbReference type="SUPFAM" id="SSF53590">
    <property type="entry name" value="Nucleoside hydrolase"/>
    <property type="match status" value="1"/>
</dbReference>
<dbReference type="OrthoDB" id="253051at2"/>